<evidence type="ECO:0000256" key="1">
    <source>
        <dbReference type="ARBA" id="ARBA00022679"/>
    </source>
</evidence>
<dbReference type="AlphaFoldDB" id="A0A2R8BPH6"/>
<dbReference type="Gene3D" id="1.10.510.10">
    <property type="entry name" value="Transferase(Phosphotransferase) domain 1"/>
    <property type="match status" value="1"/>
</dbReference>
<keyword evidence="4" id="KW-0067">ATP-binding</keyword>
<dbReference type="SUPFAM" id="SSF56112">
    <property type="entry name" value="Protein kinase-like (PK-like)"/>
    <property type="match status" value="1"/>
</dbReference>
<evidence type="ECO:0000313" key="8">
    <source>
        <dbReference type="Proteomes" id="UP000244880"/>
    </source>
</evidence>
<dbReference type="OrthoDB" id="9801841at2"/>
<feature type="region of interest" description="Disordered" evidence="5">
    <location>
        <begin position="1"/>
        <end position="78"/>
    </location>
</feature>
<proteinExistence type="predicted"/>
<dbReference type="EC" id="2.7.11.1" evidence="7"/>
<feature type="compositionally biased region" description="Polar residues" evidence="5">
    <location>
        <begin position="458"/>
        <end position="472"/>
    </location>
</feature>
<dbReference type="EMBL" id="OMOR01000003">
    <property type="protein sequence ID" value="SPH27514.1"/>
    <property type="molecule type" value="Genomic_DNA"/>
</dbReference>
<feature type="compositionally biased region" description="Pro residues" evidence="5">
    <location>
        <begin position="27"/>
        <end position="39"/>
    </location>
</feature>
<evidence type="ECO:0000256" key="5">
    <source>
        <dbReference type="SAM" id="MobiDB-lite"/>
    </source>
</evidence>
<keyword evidence="8" id="KW-1185">Reference proteome</keyword>
<dbReference type="GO" id="GO:0004674">
    <property type="term" value="F:protein serine/threonine kinase activity"/>
    <property type="evidence" value="ECO:0007669"/>
    <property type="project" value="UniProtKB-EC"/>
</dbReference>
<dbReference type="PANTHER" id="PTHR43289:SF34">
    <property type="entry name" value="SERINE_THREONINE-PROTEIN KINASE YBDM-RELATED"/>
    <property type="match status" value="1"/>
</dbReference>
<keyword evidence="3 7" id="KW-0418">Kinase</keyword>
<evidence type="ECO:0000259" key="6">
    <source>
        <dbReference type="PROSITE" id="PS50011"/>
    </source>
</evidence>
<keyword evidence="1 7" id="KW-0808">Transferase</keyword>
<name>A0A2R8BPH6_9RHOB</name>
<evidence type="ECO:0000313" key="7">
    <source>
        <dbReference type="EMBL" id="SPH27514.1"/>
    </source>
</evidence>
<dbReference type="Pfam" id="PF00069">
    <property type="entry name" value="Pkinase"/>
    <property type="match status" value="1"/>
</dbReference>
<dbReference type="GO" id="GO:0005524">
    <property type="term" value="F:ATP binding"/>
    <property type="evidence" value="ECO:0007669"/>
    <property type="project" value="UniProtKB-KW"/>
</dbReference>
<reference evidence="7 8" key="1">
    <citation type="submission" date="2018-03" db="EMBL/GenBank/DDBJ databases">
        <authorList>
            <person name="Keele B.F."/>
        </authorList>
    </citation>
    <scope>NUCLEOTIDE SEQUENCE [LARGE SCALE GENOMIC DNA]</scope>
    <source>
        <strain evidence="7 8">CECT 8599</strain>
    </source>
</reference>
<evidence type="ECO:0000256" key="2">
    <source>
        <dbReference type="ARBA" id="ARBA00022741"/>
    </source>
</evidence>
<dbReference type="InterPro" id="IPR011009">
    <property type="entry name" value="Kinase-like_dom_sf"/>
</dbReference>
<evidence type="ECO:0000256" key="4">
    <source>
        <dbReference type="ARBA" id="ARBA00022840"/>
    </source>
</evidence>
<dbReference type="PROSITE" id="PS50011">
    <property type="entry name" value="PROTEIN_KINASE_DOM"/>
    <property type="match status" value="1"/>
</dbReference>
<dbReference type="Proteomes" id="UP000244880">
    <property type="component" value="Unassembled WGS sequence"/>
</dbReference>
<feature type="domain" description="Protein kinase" evidence="6">
    <location>
        <begin position="93"/>
        <end position="355"/>
    </location>
</feature>
<accession>A0A2R8BPH6</accession>
<organism evidence="7 8">
    <name type="scientific">Ascidiaceihabitans donghaensis</name>
    <dbReference type="NCBI Taxonomy" id="1510460"/>
    <lineage>
        <taxon>Bacteria</taxon>
        <taxon>Pseudomonadati</taxon>
        <taxon>Pseudomonadota</taxon>
        <taxon>Alphaproteobacteria</taxon>
        <taxon>Rhodobacterales</taxon>
        <taxon>Paracoccaceae</taxon>
        <taxon>Ascidiaceihabitans</taxon>
    </lineage>
</organism>
<gene>
    <name evidence="7" type="primary">pknH</name>
    <name evidence="7" type="ORF">ASD8599_03980</name>
</gene>
<feature type="region of interest" description="Disordered" evidence="5">
    <location>
        <begin position="451"/>
        <end position="476"/>
    </location>
</feature>
<sequence length="741" mass="77112">MSGPDNTAPPPEDDDDKTRIAGINTPLPVPPVPIPPVPAASPAEDAPQDPEQPAEVAAGNAETQAPAQDAAPEETPADSEADAIIGAVINNNYKVQQLISAGGMGEVYRGEHIYTGDPVAIKIVLPSLSKDEKVLTLFKREARILSQLADEAIVRYFNFIPDPELGRYCLIMDFIDGVPLSDMVAKSGPISLDQSLRLLVRLAKGLDKAHAREVTHRDLSPDNVMLPEGNVDNAVLIDFGIAKSTEMTEGTLHGQLAGKFKYISPEQLGHFDSVISPRTDIYGLGLLIAAAVRGTPIDMGSSVVEAVNARRTIPDLSDIYPELQPLLAHMLEPDPQFRPARMSDVAAMVEGSQAIPARYTGAAPLPGGGDMDQTMIAGSMPPGTMAPGTMTPGTMAPQQTGAPIQTGGFGAQTGLQQPPGSTQHTSFPQTQAPMTQTGIGIGTGDVSQSPFGAGSTEVPFSQTIPPQQTMAPTTADAPKSKTGLIAAVLALVVAGAGIGAWQSGMFDSAEVVETATEPTETETAAAAMPAPDADTRQGFLAGYNAGSACTFATRITSGENSGKLEVFAAIEGALAQLPQAYGEKFGAEPATVNRQINDSQCAALDFARALQGREAVEPVVTLDTDAVQSGGTVLGRVRDVRGRTVWLSIVSAAGGVYNLSPRLQAQPDGSQTFEFGMSLGEGSEAAPQMLIALASNDPLLTLAAIKDGDDVQKVMPLLLQEIAKNGGTAAAGTGFFELQPN</sequence>
<dbReference type="InterPro" id="IPR000719">
    <property type="entry name" value="Prot_kinase_dom"/>
</dbReference>
<dbReference type="Gene3D" id="3.30.200.20">
    <property type="entry name" value="Phosphorylase Kinase, domain 1"/>
    <property type="match status" value="1"/>
</dbReference>
<dbReference type="RefSeq" id="WP_108830457.1">
    <property type="nucleotide sequence ID" value="NZ_OMOR01000003.1"/>
</dbReference>
<dbReference type="PANTHER" id="PTHR43289">
    <property type="entry name" value="MITOGEN-ACTIVATED PROTEIN KINASE KINASE KINASE 20-RELATED"/>
    <property type="match status" value="1"/>
</dbReference>
<dbReference type="CDD" id="cd14014">
    <property type="entry name" value="STKc_PknB_like"/>
    <property type="match status" value="1"/>
</dbReference>
<protein>
    <submittedName>
        <fullName evidence="7">Serine/threonine-protein kinase PknH</fullName>
        <ecNumber evidence="7">2.7.11.1</ecNumber>
    </submittedName>
</protein>
<keyword evidence="2" id="KW-0547">Nucleotide-binding</keyword>
<dbReference type="PROSITE" id="PS00109">
    <property type="entry name" value="PROTEIN_KINASE_TYR"/>
    <property type="match status" value="1"/>
</dbReference>
<dbReference type="InterPro" id="IPR008266">
    <property type="entry name" value="Tyr_kinase_AS"/>
</dbReference>
<evidence type="ECO:0000256" key="3">
    <source>
        <dbReference type="ARBA" id="ARBA00022777"/>
    </source>
</evidence>